<keyword evidence="1" id="KW-0233">DNA recombination</keyword>
<dbReference type="Gene3D" id="1.10.443.10">
    <property type="entry name" value="Intergrase catalytic core"/>
    <property type="match status" value="1"/>
</dbReference>
<evidence type="ECO:0008006" key="5">
    <source>
        <dbReference type="Google" id="ProtNLM"/>
    </source>
</evidence>
<proteinExistence type="predicted"/>
<protein>
    <recommendedName>
        <fullName evidence="5">Integrase</fullName>
    </recommendedName>
</protein>
<organism evidence="3 4">
    <name type="scientific">Streptomyces spirodelae</name>
    <dbReference type="NCBI Taxonomy" id="2812904"/>
    <lineage>
        <taxon>Bacteria</taxon>
        <taxon>Bacillati</taxon>
        <taxon>Actinomycetota</taxon>
        <taxon>Actinomycetes</taxon>
        <taxon>Kitasatosporales</taxon>
        <taxon>Streptomycetaceae</taxon>
        <taxon>Streptomyces</taxon>
    </lineage>
</organism>
<dbReference type="InterPro" id="IPR011010">
    <property type="entry name" value="DNA_brk_join_enz"/>
</dbReference>
<dbReference type="RefSeq" id="WP_209264693.1">
    <property type="nucleotide sequence ID" value="NZ_JAFFZN010000007.1"/>
</dbReference>
<evidence type="ECO:0000256" key="1">
    <source>
        <dbReference type="ARBA" id="ARBA00023172"/>
    </source>
</evidence>
<comment type="caution">
    <text evidence="3">The sequence shown here is derived from an EMBL/GenBank/DDBJ whole genome shotgun (WGS) entry which is preliminary data.</text>
</comment>
<dbReference type="SUPFAM" id="SSF56349">
    <property type="entry name" value="DNA breaking-rejoining enzymes"/>
    <property type="match status" value="1"/>
</dbReference>
<dbReference type="EMBL" id="JAFFZN010000007">
    <property type="protein sequence ID" value="MBO8185892.1"/>
    <property type="molecule type" value="Genomic_DNA"/>
</dbReference>
<gene>
    <name evidence="3" type="ORF">JW592_10510</name>
</gene>
<dbReference type="Proteomes" id="UP001518976">
    <property type="component" value="Unassembled WGS sequence"/>
</dbReference>
<reference evidence="3 4" key="1">
    <citation type="submission" date="2021-02" db="EMBL/GenBank/DDBJ databases">
        <title>Streptomyces spirodelae sp. nov., isolated from duckweed.</title>
        <authorList>
            <person name="Saimee Y."/>
            <person name="Duangmal K."/>
        </authorList>
    </citation>
    <scope>NUCLEOTIDE SEQUENCE [LARGE SCALE GENOMIC DNA]</scope>
    <source>
        <strain evidence="3 4">DW4-2</strain>
    </source>
</reference>
<feature type="region of interest" description="Disordered" evidence="2">
    <location>
        <begin position="41"/>
        <end position="72"/>
    </location>
</feature>
<sequence length="72" mass="7945">MVQKRLGHKDVLTTLRVYAHLWAEAEEKTRGVLDDAWAAARKTPAGRGESSRAGGRIPESRTAEKPFTLVEA</sequence>
<evidence type="ECO:0000313" key="4">
    <source>
        <dbReference type="Proteomes" id="UP001518976"/>
    </source>
</evidence>
<evidence type="ECO:0000256" key="2">
    <source>
        <dbReference type="SAM" id="MobiDB-lite"/>
    </source>
</evidence>
<evidence type="ECO:0000313" key="3">
    <source>
        <dbReference type="EMBL" id="MBO8185892.1"/>
    </source>
</evidence>
<accession>A0ABS3WRZ8</accession>
<dbReference type="InterPro" id="IPR013762">
    <property type="entry name" value="Integrase-like_cat_sf"/>
</dbReference>
<keyword evidence="4" id="KW-1185">Reference proteome</keyword>
<name>A0ABS3WRZ8_9ACTN</name>
<feature type="compositionally biased region" description="Low complexity" evidence="2">
    <location>
        <begin position="45"/>
        <end position="56"/>
    </location>
</feature>